<dbReference type="GO" id="GO:0000166">
    <property type="term" value="F:nucleotide binding"/>
    <property type="evidence" value="ECO:0007669"/>
    <property type="project" value="InterPro"/>
</dbReference>
<evidence type="ECO:0000259" key="3">
    <source>
        <dbReference type="Pfam" id="PF22725"/>
    </source>
</evidence>
<feature type="domain" description="GFO/IDH/MocA-like oxidoreductase" evidence="3">
    <location>
        <begin position="149"/>
        <end position="259"/>
    </location>
</feature>
<reference evidence="4" key="1">
    <citation type="journal article" date="2015" name="Nature">
        <title>Complex archaea that bridge the gap between prokaryotes and eukaryotes.</title>
        <authorList>
            <person name="Spang A."/>
            <person name="Saw J.H."/>
            <person name="Jorgensen S.L."/>
            <person name="Zaremba-Niedzwiedzka K."/>
            <person name="Martijn J."/>
            <person name="Lind A.E."/>
            <person name="van Eijk R."/>
            <person name="Schleper C."/>
            <person name="Guy L."/>
            <person name="Ettema T.J."/>
        </authorList>
    </citation>
    <scope>NUCLEOTIDE SEQUENCE</scope>
</reference>
<evidence type="ECO:0000256" key="1">
    <source>
        <dbReference type="ARBA" id="ARBA00023002"/>
    </source>
</evidence>
<accession>A0A0F9ARG3</accession>
<dbReference type="InterPro" id="IPR055170">
    <property type="entry name" value="GFO_IDH_MocA-like_dom"/>
</dbReference>
<dbReference type="PANTHER" id="PTHR43818:SF11">
    <property type="entry name" value="BCDNA.GH03377"/>
    <property type="match status" value="1"/>
</dbReference>
<keyword evidence="1" id="KW-0560">Oxidoreductase</keyword>
<dbReference type="Gene3D" id="3.40.50.720">
    <property type="entry name" value="NAD(P)-binding Rossmann-like Domain"/>
    <property type="match status" value="1"/>
</dbReference>
<sequence length="366" mass="40160">MHIGFRGELTDEPTIRAGVIGCGSHARRNIYPALGFAPVELLAVCDLSIDKAEAFARRFGAPDACDDYHGMLRRDDLDAVFVVTDYDELGRPKYPDIAVDVLDAGKHVWIEKPPAHSVEAIERMQQAAHANGLNVMVGMKKMFFPANEKAKALMDEESFGRTQLVTLQYPQYTPTVDELRTYRAGRKAPRVVGFLDHLCHPVSLMLFLLGMPETLFYQRSENGAAAATFSFASGAVAALHLTCGAGKDGGMERTTIVSDAGRHITVENNLRVRLHRSGRHAYGATPDYYAGEGEAASLVWEPEFSLGQLYNKGLFLLGYWGEVNEFARSIIEDRPPAKGTLAQARQATRIFEAFAEGPGSVIPLAQ</sequence>
<dbReference type="AlphaFoldDB" id="A0A0F9ARG3"/>
<name>A0A0F9ARG3_9ZZZZ</name>
<gene>
    <name evidence="4" type="ORF">LCGC14_2817480</name>
</gene>
<dbReference type="SUPFAM" id="SSF51735">
    <property type="entry name" value="NAD(P)-binding Rossmann-fold domains"/>
    <property type="match status" value="1"/>
</dbReference>
<feature type="domain" description="Gfo/Idh/MocA-like oxidoreductase N-terminal" evidence="2">
    <location>
        <begin position="15"/>
        <end position="138"/>
    </location>
</feature>
<protein>
    <submittedName>
        <fullName evidence="4">Uncharacterized protein</fullName>
    </submittedName>
</protein>
<dbReference type="PANTHER" id="PTHR43818">
    <property type="entry name" value="BCDNA.GH03377"/>
    <property type="match status" value="1"/>
</dbReference>
<dbReference type="Gene3D" id="3.30.360.10">
    <property type="entry name" value="Dihydrodipicolinate Reductase, domain 2"/>
    <property type="match status" value="1"/>
</dbReference>
<evidence type="ECO:0000259" key="2">
    <source>
        <dbReference type="Pfam" id="PF01408"/>
    </source>
</evidence>
<dbReference type="SUPFAM" id="SSF55347">
    <property type="entry name" value="Glyceraldehyde-3-phosphate dehydrogenase-like, C-terminal domain"/>
    <property type="match status" value="1"/>
</dbReference>
<dbReference type="Pfam" id="PF22725">
    <property type="entry name" value="GFO_IDH_MocA_C3"/>
    <property type="match status" value="1"/>
</dbReference>
<comment type="caution">
    <text evidence="4">The sequence shown here is derived from an EMBL/GenBank/DDBJ whole genome shotgun (WGS) entry which is preliminary data.</text>
</comment>
<evidence type="ECO:0000313" key="4">
    <source>
        <dbReference type="EMBL" id="KKK81039.1"/>
    </source>
</evidence>
<dbReference type="InterPro" id="IPR000683">
    <property type="entry name" value="Gfo/Idh/MocA-like_OxRdtase_N"/>
</dbReference>
<dbReference type="GO" id="GO:0016491">
    <property type="term" value="F:oxidoreductase activity"/>
    <property type="evidence" value="ECO:0007669"/>
    <property type="project" value="UniProtKB-KW"/>
</dbReference>
<dbReference type="EMBL" id="LAZR01053306">
    <property type="protein sequence ID" value="KKK81039.1"/>
    <property type="molecule type" value="Genomic_DNA"/>
</dbReference>
<dbReference type="InterPro" id="IPR036291">
    <property type="entry name" value="NAD(P)-bd_dom_sf"/>
</dbReference>
<proteinExistence type="predicted"/>
<organism evidence="4">
    <name type="scientific">marine sediment metagenome</name>
    <dbReference type="NCBI Taxonomy" id="412755"/>
    <lineage>
        <taxon>unclassified sequences</taxon>
        <taxon>metagenomes</taxon>
        <taxon>ecological metagenomes</taxon>
    </lineage>
</organism>
<dbReference type="Pfam" id="PF01408">
    <property type="entry name" value="GFO_IDH_MocA"/>
    <property type="match status" value="1"/>
</dbReference>
<dbReference type="InterPro" id="IPR050463">
    <property type="entry name" value="Gfo/Idh/MocA_oxidrdct_glycsds"/>
</dbReference>